<dbReference type="Proteomes" id="UP001458880">
    <property type="component" value="Unassembled WGS sequence"/>
</dbReference>
<gene>
    <name evidence="1" type="ORF">QE152_g34903</name>
</gene>
<proteinExistence type="predicted"/>
<dbReference type="AlphaFoldDB" id="A0AAW1ISH5"/>
<name>A0AAW1ISH5_POPJA</name>
<organism evidence="1 2">
    <name type="scientific">Popillia japonica</name>
    <name type="common">Japanese beetle</name>
    <dbReference type="NCBI Taxonomy" id="7064"/>
    <lineage>
        <taxon>Eukaryota</taxon>
        <taxon>Metazoa</taxon>
        <taxon>Ecdysozoa</taxon>
        <taxon>Arthropoda</taxon>
        <taxon>Hexapoda</taxon>
        <taxon>Insecta</taxon>
        <taxon>Pterygota</taxon>
        <taxon>Neoptera</taxon>
        <taxon>Endopterygota</taxon>
        <taxon>Coleoptera</taxon>
        <taxon>Polyphaga</taxon>
        <taxon>Scarabaeiformia</taxon>
        <taxon>Scarabaeidae</taxon>
        <taxon>Rutelinae</taxon>
        <taxon>Popillia</taxon>
    </lineage>
</organism>
<reference evidence="1 2" key="1">
    <citation type="journal article" date="2024" name="BMC Genomics">
        <title>De novo assembly and annotation of Popillia japonica's genome with initial clues to its potential as an invasive pest.</title>
        <authorList>
            <person name="Cucini C."/>
            <person name="Boschi S."/>
            <person name="Funari R."/>
            <person name="Cardaioli E."/>
            <person name="Iannotti N."/>
            <person name="Marturano G."/>
            <person name="Paoli F."/>
            <person name="Bruttini M."/>
            <person name="Carapelli A."/>
            <person name="Frati F."/>
            <person name="Nardi F."/>
        </authorList>
    </citation>
    <scope>NUCLEOTIDE SEQUENCE [LARGE SCALE GENOMIC DNA]</scope>
    <source>
        <strain evidence="1">DMR45628</strain>
    </source>
</reference>
<evidence type="ECO:0000313" key="2">
    <source>
        <dbReference type="Proteomes" id="UP001458880"/>
    </source>
</evidence>
<protein>
    <submittedName>
        <fullName evidence="1">Uncharacterized protein</fullName>
    </submittedName>
</protein>
<dbReference type="EMBL" id="JASPKY010000566">
    <property type="protein sequence ID" value="KAK9692821.1"/>
    <property type="molecule type" value="Genomic_DNA"/>
</dbReference>
<keyword evidence="2" id="KW-1185">Reference proteome</keyword>
<evidence type="ECO:0000313" key="1">
    <source>
        <dbReference type="EMBL" id="KAK9692821.1"/>
    </source>
</evidence>
<comment type="caution">
    <text evidence="1">The sequence shown here is derived from an EMBL/GenBank/DDBJ whole genome shotgun (WGS) entry which is preliminary data.</text>
</comment>
<sequence length="72" mass="7960">MDKIGADIIDITDGIDDSMGNCKNILDIIGDDNFFDIIDITDGIDDSMGNCKNILDIIGDDNFFKWADQIKS</sequence>
<accession>A0AAW1ISH5</accession>